<comment type="similarity">
    <text evidence="1 16">Belongs to the DNA polymerase type-A family.</text>
</comment>
<dbReference type="SMART" id="SM00474">
    <property type="entry name" value="35EXOc"/>
    <property type="match status" value="1"/>
</dbReference>
<dbReference type="GO" id="GO:0003887">
    <property type="term" value="F:DNA-directed DNA polymerase activity"/>
    <property type="evidence" value="ECO:0007669"/>
    <property type="project" value="UniProtKB-UniRule"/>
</dbReference>
<dbReference type="AlphaFoldDB" id="F4LK29"/>
<keyword evidence="5 16" id="KW-0548">Nucleotidyltransferase</keyword>
<evidence type="ECO:0000256" key="2">
    <source>
        <dbReference type="ARBA" id="ARBA00012417"/>
    </source>
</evidence>
<evidence type="ECO:0000256" key="8">
    <source>
        <dbReference type="ARBA" id="ARBA00022763"/>
    </source>
</evidence>
<keyword evidence="12 16" id="KW-0238">DNA-binding</keyword>
<keyword evidence="4 16" id="KW-0808">Transferase</keyword>
<dbReference type="KEGG" id="tbe:Trebr_2076"/>
<dbReference type="InterPro" id="IPR020045">
    <property type="entry name" value="DNA_polI_H3TH"/>
</dbReference>
<dbReference type="SUPFAM" id="SSF47807">
    <property type="entry name" value="5' to 3' exonuclease, C-terminal subdomain"/>
    <property type="match status" value="1"/>
</dbReference>
<feature type="domain" description="5'-3' exonuclease" evidence="18">
    <location>
        <begin position="6"/>
        <end position="268"/>
    </location>
</feature>
<dbReference type="GO" id="GO:0006302">
    <property type="term" value="P:double-strand break repair"/>
    <property type="evidence" value="ECO:0007669"/>
    <property type="project" value="TreeGrafter"/>
</dbReference>
<evidence type="ECO:0000256" key="14">
    <source>
        <dbReference type="ARBA" id="ARBA00049244"/>
    </source>
</evidence>
<dbReference type="InterPro" id="IPR019760">
    <property type="entry name" value="DNA-dir_DNA_pol_A_CS"/>
</dbReference>
<dbReference type="Gene3D" id="3.30.70.370">
    <property type="match status" value="1"/>
</dbReference>
<dbReference type="CDD" id="cd09859">
    <property type="entry name" value="PIN_53EXO"/>
    <property type="match status" value="1"/>
</dbReference>
<feature type="domain" description="DNA-directed DNA polymerase family A palm" evidence="19">
    <location>
        <begin position="684"/>
        <end position="890"/>
    </location>
</feature>
<dbReference type="FunFam" id="1.20.1060.10:FF:000001">
    <property type="entry name" value="DNA polymerase I"/>
    <property type="match status" value="1"/>
</dbReference>
<dbReference type="InterPro" id="IPR018320">
    <property type="entry name" value="DNA_polymerase_1"/>
</dbReference>
<dbReference type="CDD" id="cd09898">
    <property type="entry name" value="H3TH_53EXO"/>
    <property type="match status" value="1"/>
</dbReference>
<dbReference type="SMART" id="SM00279">
    <property type="entry name" value="HhH2"/>
    <property type="match status" value="1"/>
</dbReference>
<keyword evidence="10 16" id="KW-0269">Exonuclease</keyword>
<dbReference type="Proteomes" id="UP000006546">
    <property type="component" value="Chromosome"/>
</dbReference>
<dbReference type="InterPro" id="IPR001098">
    <property type="entry name" value="DNA-dir_DNA_pol_A_palm_dom"/>
</dbReference>
<dbReference type="NCBIfam" id="NF004397">
    <property type="entry name" value="PRK05755.1"/>
    <property type="match status" value="1"/>
</dbReference>
<evidence type="ECO:0000256" key="5">
    <source>
        <dbReference type="ARBA" id="ARBA00022695"/>
    </source>
</evidence>
<evidence type="ECO:0000259" key="18">
    <source>
        <dbReference type="SMART" id="SM00475"/>
    </source>
</evidence>
<dbReference type="STRING" id="906968.Trebr_2076"/>
<keyword evidence="6 16" id="KW-0235">DNA replication</keyword>
<dbReference type="FunFam" id="1.10.150.20:FF:000002">
    <property type="entry name" value="DNA polymerase I"/>
    <property type="match status" value="1"/>
</dbReference>
<evidence type="ECO:0000256" key="13">
    <source>
        <dbReference type="ARBA" id="ARBA00023204"/>
    </source>
</evidence>
<dbReference type="InterPro" id="IPR036397">
    <property type="entry name" value="RNaseH_sf"/>
</dbReference>
<evidence type="ECO:0000259" key="19">
    <source>
        <dbReference type="SMART" id="SM00482"/>
    </source>
</evidence>
<dbReference type="Pfam" id="PF00476">
    <property type="entry name" value="DNA_pol_A"/>
    <property type="match status" value="1"/>
</dbReference>
<comment type="catalytic activity">
    <reaction evidence="14 16">
        <text>DNA(n) + a 2'-deoxyribonucleoside 5'-triphosphate = DNA(n+1) + diphosphate</text>
        <dbReference type="Rhea" id="RHEA:22508"/>
        <dbReference type="Rhea" id="RHEA-COMP:17339"/>
        <dbReference type="Rhea" id="RHEA-COMP:17340"/>
        <dbReference type="ChEBI" id="CHEBI:33019"/>
        <dbReference type="ChEBI" id="CHEBI:61560"/>
        <dbReference type="ChEBI" id="CHEBI:173112"/>
        <dbReference type="EC" id="2.7.7.7"/>
    </reaction>
</comment>
<accession>F4LK29</accession>
<dbReference type="GO" id="GO:0008409">
    <property type="term" value="F:5'-3' exonuclease activity"/>
    <property type="evidence" value="ECO:0007669"/>
    <property type="project" value="UniProtKB-UniRule"/>
</dbReference>
<evidence type="ECO:0000313" key="21">
    <source>
        <dbReference type="Proteomes" id="UP000006546"/>
    </source>
</evidence>
<dbReference type="SUPFAM" id="SSF53098">
    <property type="entry name" value="Ribonuclease H-like"/>
    <property type="match status" value="1"/>
</dbReference>
<dbReference type="PRINTS" id="PR00868">
    <property type="entry name" value="DNAPOLI"/>
</dbReference>
<evidence type="ECO:0000313" key="20">
    <source>
        <dbReference type="EMBL" id="AEE17491.1"/>
    </source>
</evidence>
<dbReference type="SMART" id="SM00482">
    <property type="entry name" value="POLAc"/>
    <property type="match status" value="1"/>
</dbReference>
<reference evidence="21" key="1">
    <citation type="submission" date="2011-04" db="EMBL/GenBank/DDBJ databases">
        <title>The complete genome of Treponema brennaborense DSM 12168.</title>
        <authorList>
            <person name="Lucas S."/>
            <person name="Han J."/>
            <person name="Lapidus A."/>
            <person name="Bruce D."/>
            <person name="Goodwin L."/>
            <person name="Pitluck S."/>
            <person name="Peters L."/>
            <person name="Kyrpides N."/>
            <person name="Mavromatis K."/>
            <person name="Ivanova N."/>
            <person name="Mikhailova N."/>
            <person name="Pagani I."/>
            <person name="Teshima H."/>
            <person name="Detter J.C."/>
            <person name="Tapia R."/>
            <person name="Han C."/>
            <person name="Land M."/>
            <person name="Hauser L."/>
            <person name="Markowitz V."/>
            <person name="Cheng J.-F."/>
            <person name="Hugenholtz P."/>
            <person name="Woyke T."/>
            <person name="Wu D."/>
            <person name="Gronow S."/>
            <person name="Wellnitz S."/>
            <person name="Brambilla E."/>
            <person name="Klenk H.-P."/>
            <person name="Eisen J.A."/>
        </authorList>
    </citation>
    <scope>NUCLEOTIDE SEQUENCE [LARGE SCALE GENOMIC DNA]</scope>
    <source>
        <strain evidence="21">DSM 12168 / CIP 105900 / DD5/3</strain>
    </source>
</reference>
<dbReference type="InterPro" id="IPR020046">
    <property type="entry name" value="5-3_exonucl_a-hlix_arch_N"/>
</dbReference>
<keyword evidence="21" id="KW-1185">Reference proteome</keyword>
<dbReference type="GO" id="GO:0008408">
    <property type="term" value="F:3'-5' exonuclease activity"/>
    <property type="evidence" value="ECO:0007669"/>
    <property type="project" value="UniProtKB-UniRule"/>
</dbReference>
<keyword evidence="7" id="KW-0540">Nuclease</keyword>
<dbReference type="InterPro" id="IPR012337">
    <property type="entry name" value="RNaseH-like_sf"/>
</dbReference>
<comment type="function">
    <text evidence="16">In addition to polymerase activity, this DNA polymerase exhibits 3'-5' and 5'-3' exonuclease activity.</text>
</comment>
<dbReference type="GO" id="GO:0006261">
    <property type="term" value="P:DNA-templated DNA replication"/>
    <property type="evidence" value="ECO:0007669"/>
    <property type="project" value="UniProtKB-UniRule"/>
</dbReference>
<dbReference type="InterPro" id="IPR008918">
    <property type="entry name" value="HhH2"/>
</dbReference>
<dbReference type="GO" id="GO:0003677">
    <property type="term" value="F:DNA binding"/>
    <property type="evidence" value="ECO:0007669"/>
    <property type="project" value="UniProtKB-UniRule"/>
</dbReference>
<dbReference type="InterPro" id="IPR002562">
    <property type="entry name" value="3'-5'_exonuclease_dom"/>
</dbReference>
<keyword evidence="13 16" id="KW-0234">DNA repair</keyword>
<dbReference type="FunFam" id="1.10.150.20:FF:000003">
    <property type="entry name" value="DNA polymerase I"/>
    <property type="match status" value="1"/>
</dbReference>
<dbReference type="Pfam" id="PF01367">
    <property type="entry name" value="5_3_exonuc"/>
    <property type="match status" value="1"/>
</dbReference>
<dbReference type="CDD" id="cd08637">
    <property type="entry name" value="DNA_pol_A_pol_I_C"/>
    <property type="match status" value="1"/>
</dbReference>
<dbReference type="PROSITE" id="PS00447">
    <property type="entry name" value="DNA_POLYMERASE_A"/>
    <property type="match status" value="1"/>
</dbReference>
<evidence type="ECO:0000256" key="1">
    <source>
        <dbReference type="ARBA" id="ARBA00007705"/>
    </source>
</evidence>
<proteinExistence type="inferred from homology"/>
<gene>
    <name evidence="16" type="primary">polA</name>
    <name evidence="20" type="ordered locus">Trebr_2076</name>
</gene>
<dbReference type="EMBL" id="CP002696">
    <property type="protein sequence ID" value="AEE17491.1"/>
    <property type="molecule type" value="Genomic_DNA"/>
</dbReference>
<keyword evidence="11 16" id="KW-0239">DNA-directed DNA polymerase</keyword>
<evidence type="ECO:0000256" key="6">
    <source>
        <dbReference type="ARBA" id="ARBA00022705"/>
    </source>
</evidence>
<evidence type="ECO:0000256" key="10">
    <source>
        <dbReference type="ARBA" id="ARBA00022839"/>
    </source>
</evidence>
<organism evidence="20 21">
    <name type="scientific">Treponema brennaborense (strain DSM 12168 / CIP 105900 / DD5/3)</name>
    <dbReference type="NCBI Taxonomy" id="906968"/>
    <lineage>
        <taxon>Bacteria</taxon>
        <taxon>Pseudomonadati</taxon>
        <taxon>Spirochaetota</taxon>
        <taxon>Spirochaetia</taxon>
        <taxon>Spirochaetales</taxon>
        <taxon>Treponemataceae</taxon>
        <taxon>Treponema</taxon>
    </lineage>
</organism>
<evidence type="ECO:0000256" key="16">
    <source>
        <dbReference type="RuleBase" id="RU004460"/>
    </source>
</evidence>
<dbReference type="Gene3D" id="1.20.1060.10">
    <property type="entry name" value="Taq DNA Polymerase, Chain T, domain 4"/>
    <property type="match status" value="1"/>
</dbReference>
<dbReference type="InterPro" id="IPR002421">
    <property type="entry name" value="5-3_exonuclease"/>
</dbReference>
<dbReference type="NCBIfam" id="TIGR00593">
    <property type="entry name" value="pola"/>
    <property type="match status" value="1"/>
</dbReference>
<evidence type="ECO:0000256" key="11">
    <source>
        <dbReference type="ARBA" id="ARBA00022932"/>
    </source>
</evidence>
<dbReference type="InterPro" id="IPR029060">
    <property type="entry name" value="PIN-like_dom_sf"/>
</dbReference>
<protein>
    <recommendedName>
        <fullName evidence="3 15">DNA polymerase I</fullName>
        <ecNumber evidence="2 15">2.7.7.7</ecNumber>
    </recommendedName>
</protein>
<dbReference type="RefSeq" id="WP_013759194.1">
    <property type="nucleotide sequence ID" value="NC_015500.1"/>
</dbReference>
<dbReference type="Pfam" id="PF01612">
    <property type="entry name" value="DNA_pol_A_exo1"/>
    <property type="match status" value="1"/>
</dbReference>
<evidence type="ECO:0000256" key="15">
    <source>
        <dbReference type="NCBIfam" id="TIGR00593"/>
    </source>
</evidence>
<keyword evidence="8 16" id="KW-0227">DNA damage</keyword>
<dbReference type="eggNOG" id="COG0749">
    <property type="taxonomic scope" value="Bacteria"/>
</dbReference>
<dbReference type="SUPFAM" id="SSF88723">
    <property type="entry name" value="PIN domain-like"/>
    <property type="match status" value="1"/>
</dbReference>
<evidence type="ECO:0000256" key="7">
    <source>
        <dbReference type="ARBA" id="ARBA00022722"/>
    </source>
</evidence>
<feature type="domain" description="3'-5' exonuclease" evidence="17">
    <location>
        <begin position="330"/>
        <end position="518"/>
    </location>
</feature>
<dbReference type="PANTHER" id="PTHR10133">
    <property type="entry name" value="DNA POLYMERASE I"/>
    <property type="match status" value="1"/>
</dbReference>
<dbReference type="Gene3D" id="3.30.420.10">
    <property type="entry name" value="Ribonuclease H-like superfamily/Ribonuclease H"/>
    <property type="match status" value="1"/>
</dbReference>
<dbReference type="PANTHER" id="PTHR10133:SF27">
    <property type="entry name" value="DNA POLYMERASE NU"/>
    <property type="match status" value="1"/>
</dbReference>
<dbReference type="OrthoDB" id="9806424at2"/>
<evidence type="ECO:0000256" key="9">
    <source>
        <dbReference type="ARBA" id="ARBA00022801"/>
    </source>
</evidence>
<dbReference type="CDD" id="cd06139">
    <property type="entry name" value="DNA_polA_I_Ecoli_like_exo"/>
    <property type="match status" value="1"/>
</dbReference>
<evidence type="ECO:0000259" key="17">
    <source>
        <dbReference type="SMART" id="SM00474"/>
    </source>
</evidence>
<dbReference type="Pfam" id="PF02739">
    <property type="entry name" value="5_3_exonuc_N"/>
    <property type="match status" value="1"/>
</dbReference>
<dbReference type="SMART" id="SM00475">
    <property type="entry name" value="53EXOc"/>
    <property type="match status" value="1"/>
</dbReference>
<evidence type="ECO:0000256" key="3">
    <source>
        <dbReference type="ARBA" id="ARBA00020311"/>
    </source>
</evidence>
<dbReference type="SUPFAM" id="SSF56672">
    <property type="entry name" value="DNA/RNA polymerases"/>
    <property type="match status" value="1"/>
</dbReference>
<dbReference type="InterPro" id="IPR002298">
    <property type="entry name" value="DNA_polymerase_A"/>
</dbReference>
<dbReference type="InterPro" id="IPR036279">
    <property type="entry name" value="5-3_exonuclease_C_sf"/>
</dbReference>
<dbReference type="Gene3D" id="3.40.50.1010">
    <property type="entry name" value="5'-nuclease"/>
    <property type="match status" value="1"/>
</dbReference>
<dbReference type="InterPro" id="IPR043502">
    <property type="entry name" value="DNA/RNA_pol_sf"/>
</dbReference>
<dbReference type="HOGENOM" id="CLU_004675_0_0_12"/>
<dbReference type="Gene3D" id="1.10.150.20">
    <property type="entry name" value="5' to 3' exonuclease, C-terminal subdomain"/>
    <property type="match status" value="2"/>
</dbReference>
<sequence length="926" mass="101666">MNDFSDPDSTLYILDSYGLIYRSYYAFINRPLTDKDGKNVSAVFGFFRNFKAVLDHYKPRYIAAAFDSRKATFRHEMYADYKATRQKTPEDLHAQVPVIEEILTALGIPVLRCDGFEADDVIATIASVCGAENRCCRILSADKDLMQLVNDTTQILKPDKNGGWEIVGKDGVKAEWGVEPELMLDLLSLIGDSSDNVPGVSGVGIKTALKLLDEYGSLDGIFAHADDISGAVGNKIRAGKDAAYFSKSLIALRYDVPVDTCVPSFGTVSLDYEAASRLLFRYGVPAVAKQYASVPLPAGSETEAIQSKGPTGLIPDEPVFEELTKNTGDYMAVTSIAVLASYIDEILASEPIEAAFDCETDSLDRIHTRIVGFSLSRRAGTGIYVPLSVPDALLTQTLIEKQDAFVQLERLFSVPACTLAMHNGKFDYEVLRSNGLAEPRCRIADTMVAAWLLDPDRSAYSLEALAADKLGLETIPYTDVVPKGSTFADIPLEQAVPYAAEDADLTWQLYRLFLPRLAAAKLGDLFWNLEMPVLPILAEMELDGIHIEKSELISYGEELTAEIERIRREIYELVGHEFNVASTKQLQDVLFEERKLPPGKKTKTGYSTDTGVLETLAALDPVPRKILDYRLKTKLFSSYVDTLPLMVDGNDRIHTSFIQTGTATGRLSSREPNLQNIPVRDEDGRRIRLAFTAEPGCQLISADYSQIELVILAHLSGDPNLCAAFSGGTDVHRATAALIFGVQPDAVTPDMRRTAKTINFGVMYGMSAFRLAGALGIPRTQAAEFIEAYFKTYAGVRNFMNEMVNAAQQSGFVETIFGRRRYIRAINSSSKIEKSGAERVAVNTPIQGSAADIVKKAMIDVAAALKKTGSPARLLLQVHDELILECPQESAAETASLIKQTMENVVSLRVPLKVSVEIGPRWGDFH</sequence>
<evidence type="ECO:0000256" key="12">
    <source>
        <dbReference type="ARBA" id="ARBA00023125"/>
    </source>
</evidence>
<evidence type="ECO:0000256" key="4">
    <source>
        <dbReference type="ARBA" id="ARBA00022679"/>
    </source>
</evidence>
<keyword evidence="9 16" id="KW-0378">Hydrolase</keyword>
<name>F4LK29_TREBD</name>
<dbReference type="EC" id="2.7.7.7" evidence="2 15"/>